<evidence type="ECO:0000313" key="2">
    <source>
        <dbReference type="Proteomes" id="UP000054886"/>
    </source>
</evidence>
<name>A0A0W0D4I3_CANGB</name>
<comment type="caution">
    <text evidence="1">The sequence shown here is derived from an EMBL/GenBank/DDBJ whole genome shotgun (WGS) entry which is preliminary data.</text>
</comment>
<proteinExistence type="predicted"/>
<dbReference type="OMA" id="RYGRVWP"/>
<dbReference type="GO" id="GO:0005739">
    <property type="term" value="C:mitochondrion"/>
    <property type="evidence" value="ECO:0007669"/>
    <property type="project" value="EnsemblFungi"/>
</dbReference>
<dbReference type="EMBL" id="LLZZ01000117">
    <property type="protein sequence ID" value="KTB04164.1"/>
    <property type="molecule type" value="Genomic_DNA"/>
</dbReference>
<dbReference type="VEuPathDB" id="FungiDB:GVI51_M06589"/>
<dbReference type="VEuPathDB" id="FungiDB:GWK60_M06589"/>
<gene>
    <name evidence="1" type="ORF">AO440_004139</name>
</gene>
<dbReference type="Proteomes" id="UP000054886">
    <property type="component" value="Unassembled WGS sequence"/>
</dbReference>
<dbReference type="VEuPathDB" id="FungiDB:GW608_M06589"/>
<evidence type="ECO:0000313" key="1">
    <source>
        <dbReference type="EMBL" id="KTB04164.1"/>
    </source>
</evidence>
<dbReference type="OrthoDB" id="5554402at2759"/>
<dbReference type="Pfam" id="PF10315">
    <property type="entry name" value="Aim19"/>
    <property type="match status" value="1"/>
</dbReference>
<dbReference type="AlphaFoldDB" id="A0A0W0D4I3"/>
<accession>A0A0W0D4I3</accession>
<organism evidence="1 2">
    <name type="scientific">Candida glabrata</name>
    <name type="common">Yeast</name>
    <name type="synonym">Torulopsis glabrata</name>
    <dbReference type="NCBI Taxonomy" id="5478"/>
    <lineage>
        <taxon>Eukaryota</taxon>
        <taxon>Fungi</taxon>
        <taxon>Dikarya</taxon>
        <taxon>Ascomycota</taxon>
        <taxon>Saccharomycotina</taxon>
        <taxon>Saccharomycetes</taxon>
        <taxon>Saccharomycetales</taxon>
        <taxon>Saccharomycetaceae</taxon>
        <taxon>Nakaseomyces</taxon>
    </lineage>
</organism>
<dbReference type="PANTHER" id="PTHR28177:SF1">
    <property type="entry name" value="ALTERED INHERITANCE OF MITOCHONDRIA PROTEIN 19, MITOCHONDRIAL"/>
    <property type="match status" value="1"/>
</dbReference>
<protein>
    <submittedName>
        <fullName evidence="1">Altered inheritance of mitochondria protein 19, mitochondrial</fullName>
    </submittedName>
</protein>
<dbReference type="PhylomeDB" id="A0A0W0D4I3"/>
<dbReference type="InterPro" id="IPR019419">
    <property type="entry name" value="AIM19"/>
</dbReference>
<sequence length="157" mass="16359">MASVGKNESLSAQAYQLTATPYPAVVNGLALLATPMVSPQMSATAGMTSPASSAKGVMKNVLSMPSSRNSTRTIGPSNKAAMLFGGAQLLGAYIINDGDLENGAGFVTAWSALYMIVSGKGSVKALRYGRVWPLALSTLALGNTVLYGRRFLFSDFK</sequence>
<reference evidence="1 2" key="1">
    <citation type="submission" date="2015-10" db="EMBL/GenBank/DDBJ databases">
        <title>Draft genomes sequences of Candida glabrata isolates 1A, 1B, 2A, 2B, 3A and 3B.</title>
        <authorList>
            <person name="Haavelsrud O.E."/>
            <person name="Gaustad P."/>
        </authorList>
    </citation>
    <scope>NUCLEOTIDE SEQUENCE [LARGE SCALE GENOMIC DNA]</scope>
    <source>
        <strain evidence="1">910700640</strain>
    </source>
</reference>
<dbReference type="VEuPathDB" id="FungiDB:B1J91_M06633g"/>
<dbReference type="PANTHER" id="PTHR28177">
    <property type="entry name" value="ALTERED INHERITANCE OF MITOCHONDRIA PROTEIN 19, MITOCHONDRIAL"/>
    <property type="match status" value="1"/>
</dbReference>
<dbReference type="VEuPathDB" id="FungiDB:CAGL0M06633g"/>